<reference evidence="2" key="1">
    <citation type="submission" date="2021-10" db="EMBL/GenBank/DDBJ databases">
        <title>Melipona bicolor Genome sequencing and assembly.</title>
        <authorList>
            <person name="Araujo N.S."/>
            <person name="Arias M.C."/>
        </authorList>
    </citation>
    <scope>NUCLEOTIDE SEQUENCE</scope>
    <source>
        <strain evidence="2">USP_2M_L1-L4_2017</strain>
        <tissue evidence="2">Whole body</tissue>
    </source>
</reference>
<accession>A0AA40KGR3</accession>
<evidence type="ECO:0000256" key="1">
    <source>
        <dbReference type="SAM" id="MobiDB-lite"/>
    </source>
</evidence>
<organism evidence="2 3">
    <name type="scientific">Melipona bicolor</name>
    <dbReference type="NCBI Taxonomy" id="60889"/>
    <lineage>
        <taxon>Eukaryota</taxon>
        <taxon>Metazoa</taxon>
        <taxon>Ecdysozoa</taxon>
        <taxon>Arthropoda</taxon>
        <taxon>Hexapoda</taxon>
        <taxon>Insecta</taxon>
        <taxon>Pterygota</taxon>
        <taxon>Neoptera</taxon>
        <taxon>Endopterygota</taxon>
        <taxon>Hymenoptera</taxon>
        <taxon>Apocrita</taxon>
        <taxon>Aculeata</taxon>
        <taxon>Apoidea</taxon>
        <taxon>Anthophila</taxon>
        <taxon>Apidae</taxon>
        <taxon>Melipona</taxon>
    </lineage>
</organism>
<feature type="region of interest" description="Disordered" evidence="1">
    <location>
        <begin position="156"/>
        <end position="175"/>
    </location>
</feature>
<dbReference type="Proteomes" id="UP001177670">
    <property type="component" value="Unassembled WGS sequence"/>
</dbReference>
<evidence type="ECO:0000313" key="2">
    <source>
        <dbReference type="EMBL" id="KAK1119782.1"/>
    </source>
</evidence>
<comment type="caution">
    <text evidence="2">The sequence shown here is derived from an EMBL/GenBank/DDBJ whole genome shotgun (WGS) entry which is preliminary data.</text>
</comment>
<proteinExistence type="predicted"/>
<protein>
    <submittedName>
        <fullName evidence="2">Uncharacterized protein</fullName>
    </submittedName>
</protein>
<dbReference type="AlphaFoldDB" id="A0AA40KGR3"/>
<name>A0AA40KGR3_9HYME</name>
<evidence type="ECO:0000313" key="3">
    <source>
        <dbReference type="Proteomes" id="UP001177670"/>
    </source>
</evidence>
<sequence>MENSQLVAKLFRAKKKRSSASWNLLADGCAAATEIGACKREPPKRNLLEFRFLCEWTPCSRFFVEKIAGDRGSTLHMYGLFVSRCQVLRGELNLREKKEIGEGEAREESTEYRIIVVDLWGFRYDYRQSGRPRVITKYLKRGVCADPCAACGACAGPRSSPNQRVSGINPRDDIQ</sequence>
<dbReference type="EMBL" id="JAHYIQ010000035">
    <property type="protein sequence ID" value="KAK1119782.1"/>
    <property type="molecule type" value="Genomic_DNA"/>
</dbReference>
<gene>
    <name evidence="2" type="ORF">K0M31_013195</name>
</gene>
<keyword evidence="3" id="KW-1185">Reference proteome</keyword>